<dbReference type="AlphaFoldDB" id="A0A1M7SZ19"/>
<feature type="binding site" description="axial binding residue" evidence="6">
    <location>
        <position position="74"/>
    </location>
    <ligand>
        <name>heme c</name>
        <dbReference type="ChEBI" id="CHEBI:61717"/>
        <label>1</label>
    </ligand>
    <ligandPart>
        <name>Fe</name>
        <dbReference type="ChEBI" id="CHEBI:18248"/>
    </ligandPart>
</feature>
<dbReference type="GO" id="GO:0020037">
    <property type="term" value="F:heme binding"/>
    <property type="evidence" value="ECO:0007669"/>
    <property type="project" value="InterPro"/>
</dbReference>
<keyword evidence="3 6" id="KW-0479">Metal-binding</keyword>
<evidence type="ECO:0000313" key="10">
    <source>
        <dbReference type="Proteomes" id="UP000186469"/>
    </source>
</evidence>
<feature type="binding site" description="axial binding residue" evidence="6">
    <location>
        <position position="129"/>
    </location>
    <ligand>
        <name>heme c</name>
        <dbReference type="ChEBI" id="CHEBI:61717"/>
        <label>1</label>
    </ligand>
    <ligandPart>
        <name>Fe</name>
        <dbReference type="ChEBI" id="CHEBI:18248"/>
    </ligandPart>
</feature>
<feature type="binding site" description="axial binding residue" evidence="6">
    <location>
        <position position="45"/>
    </location>
    <ligand>
        <name>heme c</name>
        <dbReference type="ChEBI" id="CHEBI:61717"/>
        <label>1</label>
    </ligand>
    <ligandPart>
        <name>Fe</name>
        <dbReference type="ChEBI" id="CHEBI:18248"/>
    </ligandPart>
</feature>
<feature type="binding site" description="axial binding residue" evidence="6">
    <location>
        <position position="124"/>
    </location>
    <ligand>
        <name>heme c</name>
        <dbReference type="ChEBI" id="CHEBI:61717"/>
        <label>1</label>
    </ligand>
    <ligandPart>
        <name>Fe</name>
        <dbReference type="ChEBI" id="CHEBI:18248"/>
    </ligandPart>
</feature>
<feature type="binding site" description="axial binding residue" evidence="6">
    <location>
        <position position="106"/>
    </location>
    <ligand>
        <name>heme c</name>
        <dbReference type="ChEBI" id="CHEBI:61717"/>
        <label>1</label>
    </ligand>
    <ligandPart>
        <name>Fe</name>
        <dbReference type="ChEBI" id="CHEBI:18248"/>
    </ligandPart>
</feature>
<dbReference type="PRINTS" id="PR00609">
    <property type="entry name" value="CYTOCHROMEC3"/>
</dbReference>
<keyword evidence="2 6" id="KW-0349">Heme</keyword>
<organism evidence="9 10">
    <name type="scientific">Desulfovibrio litoralis DSM 11393</name>
    <dbReference type="NCBI Taxonomy" id="1121455"/>
    <lineage>
        <taxon>Bacteria</taxon>
        <taxon>Pseudomonadati</taxon>
        <taxon>Thermodesulfobacteriota</taxon>
        <taxon>Desulfovibrionia</taxon>
        <taxon>Desulfovibrionales</taxon>
        <taxon>Desulfovibrionaceae</taxon>
        <taxon>Desulfovibrio</taxon>
    </lineage>
</organism>
<evidence type="ECO:0000313" key="9">
    <source>
        <dbReference type="EMBL" id="SHN63732.1"/>
    </source>
</evidence>
<keyword evidence="1" id="KW-0813">Transport</keyword>
<feature type="binding site" description="axial binding residue" evidence="6">
    <location>
        <position position="48"/>
    </location>
    <ligand>
        <name>heme c</name>
        <dbReference type="ChEBI" id="CHEBI:61717"/>
        <label>1</label>
    </ligand>
    <ligandPart>
        <name>Fe</name>
        <dbReference type="ChEBI" id="CHEBI:18248"/>
    </ligandPart>
</feature>
<reference evidence="9 10" key="1">
    <citation type="submission" date="2016-12" db="EMBL/GenBank/DDBJ databases">
        <authorList>
            <person name="Song W.-J."/>
            <person name="Kurnit D.M."/>
        </authorList>
    </citation>
    <scope>NUCLEOTIDE SEQUENCE [LARGE SCALE GENOMIC DNA]</scope>
    <source>
        <strain evidence="9 10">DSM 11393</strain>
    </source>
</reference>
<sequence>MRKSIFILALLAIAAFAVTAFAEQPATPADGLKMAATKKVVTFNHSSHKDLKCADCHHPVDGKESFKKCSASGCHDNLDQKDKSVNSYYQAIHKAKDPKHNSCISCHKEKVGDDKDLKKKMLACKGSNCHVE</sequence>
<feature type="domain" description="Class III cytochrome C" evidence="8">
    <location>
        <begin position="26"/>
        <end position="130"/>
    </location>
</feature>
<evidence type="ECO:0000256" key="2">
    <source>
        <dbReference type="ARBA" id="ARBA00022617"/>
    </source>
</evidence>
<feature type="binding site" description="axial binding residue" evidence="6">
    <location>
        <position position="69"/>
    </location>
    <ligand>
        <name>heme c</name>
        <dbReference type="ChEBI" id="CHEBI:61717"/>
        <label>2</label>
    </ligand>
    <ligandPart>
        <name>Fe</name>
        <dbReference type="ChEBI" id="CHEBI:18248"/>
    </ligandPart>
</feature>
<dbReference type="InterPro" id="IPR036280">
    <property type="entry name" value="Multihaem_cyt_sf"/>
</dbReference>
<evidence type="ECO:0000256" key="6">
    <source>
        <dbReference type="PIRSR" id="PIRSR602322-1"/>
    </source>
</evidence>
<evidence type="ECO:0000256" key="7">
    <source>
        <dbReference type="SAM" id="SignalP"/>
    </source>
</evidence>
<evidence type="ECO:0000256" key="3">
    <source>
        <dbReference type="ARBA" id="ARBA00022723"/>
    </source>
</evidence>
<dbReference type="EMBL" id="FRDI01000005">
    <property type="protein sequence ID" value="SHN63732.1"/>
    <property type="molecule type" value="Genomic_DNA"/>
</dbReference>
<dbReference type="GO" id="GO:0046872">
    <property type="term" value="F:metal ion binding"/>
    <property type="evidence" value="ECO:0007669"/>
    <property type="project" value="UniProtKB-KW"/>
</dbReference>
<feature type="binding site" description="axial binding residue" evidence="6">
    <location>
        <position position="53"/>
    </location>
    <ligand>
        <name>heme c</name>
        <dbReference type="ChEBI" id="CHEBI:61717"/>
        <label>1</label>
    </ligand>
    <ligandPart>
        <name>Fe</name>
        <dbReference type="ChEBI" id="CHEBI:18248"/>
    </ligandPart>
</feature>
<evidence type="ECO:0000256" key="4">
    <source>
        <dbReference type="ARBA" id="ARBA00022982"/>
    </source>
</evidence>
<feature type="signal peptide" evidence="7">
    <location>
        <begin position="1"/>
        <end position="22"/>
    </location>
</feature>
<evidence type="ECO:0000259" key="8">
    <source>
        <dbReference type="Pfam" id="PF02085"/>
    </source>
</evidence>
<keyword evidence="10" id="KW-1185">Reference proteome</keyword>
<keyword evidence="4" id="KW-0249">Electron transport</keyword>
<dbReference type="RefSeq" id="WP_072697082.1">
    <property type="nucleotide sequence ID" value="NZ_FRDI01000005.1"/>
</dbReference>
<dbReference type="SUPFAM" id="SSF48695">
    <property type="entry name" value="Multiheme cytochromes"/>
    <property type="match status" value="1"/>
</dbReference>
<evidence type="ECO:0000256" key="1">
    <source>
        <dbReference type="ARBA" id="ARBA00022448"/>
    </source>
</evidence>
<dbReference type="InterPro" id="IPR020942">
    <property type="entry name" value="Cyt_c_III_dom"/>
</dbReference>
<dbReference type="STRING" id="1121455.SAMN02745728_01400"/>
<feature type="binding site" description="axial binding residue" evidence="6">
    <location>
        <position position="103"/>
    </location>
    <ligand>
        <name>heme c</name>
        <dbReference type="ChEBI" id="CHEBI:61717"/>
        <label>1</label>
    </ligand>
    <ligandPart>
        <name>Fe</name>
        <dbReference type="ChEBI" id="CHEBI:18248"/>
    </ligandPart>
</feature>
<feature type="binding site" description="axial binding residue" evidence="6">
    <location>
        <position position="75"/>
    </location>
    <ligand>
        <name>heme c</name>
        <dbReference type="ChEBI" id="CHEBI:61717"/>
        <label>1</label>
    </ligand>
    <ligandPart>
        <name>Fe</name>
        <dbReference type="ChEBI" id="CHEBI:18248"/>
    </ligandPart>
</feature>
<feature type="binding site" description="axial binding residue" evidence="6">
    <location>
        <position position="57"/>
    </location>
    <ligand>
        <name>heme c</name>
        <dbReference type="ChEBI" id="CHEBI:61717"/>
        <label>1</label>
    </ligand>
    <ligandPart>
        <name>Fe</name>
        <dbReference type="ChEBI" id="CHEBI:18248"/>
    </ligandPart>
</feature>
<dbReference type="InterPro" id="IPR002322">
    <property type="entry name" value="Cyt_c_III"/>
</dbReference>
<accession>A0A1M7SZ19</accession>
<dbReference type="Gene3D" id="3.90.10.10">
    <property type="entry name" value="Cytochrome C3"/>
    <property type="match status" value="1"/>
</dbReference>
<protein>
    <submittedName>
        <fullName evidence="9">Class III cytochrome C family protein</fullName>
    </submittedName>
</protein>
<feature type="binding site" description="axial binding residue" evidence="6">
    <location>
        <position position="56"/>
    </location>
    <ligand>
        <name>heme c</name>
        <dbReference type="ChEBI" id="CHEBI:61717"/>
        <label>1</label>
    </ligand>
    <ligandPart>
        <name>Fe</name>
        <dbReference type="ChEBI" id="CHEBI:18248"/>
    </ligandPart>
</feature>
<name>A0A1M7SZ19_9BACT</name>
<feature type="binding site" description="axial binding residue" evidence="6">
    <location>
        <position position="107"/>
    </location>
    <ligand>
        <name>heme c</name>
        <dbReference type="ChEBI" id="CHEBI:61717"/>
        <label>1</label>
    </ligand>
    <ligandPart>
        <name>Fe</name>
        <dbReference type="ChEBI" id="CHEBI:18248"/>
    </ligandPart>
</feature>
<dbReference type="OrthoDB" id="5418612at2"/>
<dbReference type="Pfam" id="PF02085">
    <property type="entry name" value="Cytochrom_CIII"/>
    <property type="match status" value="1"/>
</dbReference>
<dbReference type="Proteomes" id="UP000186469">
    <property type="component" value="Unassembled WGS sequence"/>
</dbReference>
<dbReference type="CDD" id="cd08168">
    <property type="entry name" value="Cytochrom_C3"/>
    <property type="match status" value="1"/>
</dbReference>
<gene>
    <name evidence="9" type="ORF">SAMN02745728_01400</name>
</gene>
<feature type="binding site" description="axial binding residue" evidence="6">
    <location>
        <position position="130"/>
    </location>
    <ligand>
        <name>heme c</name>
        <dbReference type="ChEBI" id="CHEBI:61717"/>
        <label>1</label>
    </ligand>
    <ligandPart>
        <name>Fe</name>
        <dbReference type="ChEBI" id="CHEBI:18248"/>
    </ligandPart>
</feature>
<keyword evidence="7" id="KW-0732">Signal</keyword>
<dbReference type="GO" id="GO:0009055">
    <property type="term" value="F:electron transfer activity"/>
    <property type="evidence" value="ECO:0007669"/>
    <property type="project" value="InterPro"/>
</dbReference>
<evidence type="ECO:0000256" key="5">
    <source>
        <dbReference type="ARBA" id="ARBA00023004"/>
    </source>
</evidence>
<comment type="cofactor">
    <cofactor evidence="6">
        <name>heme c</name>
        <dbReference type="ChEBI" id="CHEBI:61717"/>
    </cofactor>
    <text evidence="6">Binds 4 heme c groups covalently per monomer.</text>
</comment>
<feature type="chain" id="PRO_5013291782" evidence="7">
    <location>
        <begin position="23"/>
        <end position="132"/>
    </location>
</feature>
<keyword evidence="5 6" id="KW-0408">Iron</keyword>
<proteinExistence type="predicted"/>
<feature type="binding site" description="axial binding residue" evidence="6">
    <location>
        <position position="58"/>
    </location>
    <ligand>
        <name>heme c</name>
        <dbReference type="ChEBI" id="CHEBI:61717"/>
        <label>1</label>
    </ligand>
    <ligandPart>
        <name>Fe</name>
        <dbReference type="ChEBI" id="CHEBI:18248"/>
    </ligandPart>
</feature>